<evidence type="ECO:0000256" key="2">
    <source>
        <dbReference type="ARBA" id="ARBA00022692"/>
    </source>
</evidence>
<dbReference type="PROSITE" id="PS50262">
    <property type="entry name" value="G_PROTEIN_RECEP_F1_2"/>
    <property type="match status" value="1"/>
</dbReference>
<dbReference type="Proteomes" id="UP000677228">
    <property type="component" value="Unassembled WGS sequence"/>
</dbReference>
<evidence type="ECO:0000256" key="4">
    <source>
        <dbReference type="ARBA" id="ARBA00023040"/>
    </source>
</evidence>
<evidence type="ECO:0000256" key="3">
    <source>
        <dbReference type="ARBA" id="ARBA00022989"/>
    </source>
</evidence>
<evidence type="ECO:0000256" key="1">
    <source>
        <dbReference type="ARBA" id="ARBA00004141"/>
    </source>
</evidence>
<evidence type="ECO:0000313" key="12">
    <source>
        <dbReference type="Proteomes" id="UP000682733"/>
    </source>
</evidence>
<dbReference type="GO" id="GO:0005886">
    <property type="term" value="C:plasma membrane"/>
    <property type="evidence" value="ECO:0007669"/>
    <property type="project" value="TreeGrafter"/>
</dbReference>
<reference evidence="11" key="1">
    <citation type="submission" date="2021-02" db="EMBL/GenBank/DDBJ databases">
        <authorList>
            <person name="Nowell W R."/>
        </authorList>
    </citation>
    <scope>NUCLEOTIDE SEQUENCE</scope>
</reference>
<evidence type="ECO:0000256" key="5">
    <source>
        <dbReference type="ARBA" id="ARBA00023136"/>
    </source>
</evidence>
<dbReference type="PANTHER" id="PTHR24243">
    <property type="entry name" value="G-PROTEIN COUPLED RECEPTOR"/>
    <property type="match status" value="1"/>
</dbReference>
<dbReference type="PANTHER" id="PTHR24243:SF230">
    <property type="entry name" value="G-PROTEIN COUPLED RECEPTORS FAMILY 1 PROFILE DOMAIN-CONTAINING PROTEIN"/>
    <property type="match status" value="1"/>
</dbReference>
<dbReference type="Gene3D" id="1.20.1070.10">
    <property type="entry name" value="Rhodopsin 7-helix transmembrane proteins"/>
    <property type="match status" value="1"/>
</dbReference>
<evidence type="ECO:0000313" key="11">
    <source>
        <dbReference type="EMBL" id="CAF4175580.1"/>
    </source>
</evidence>
<dbReference type="AlphaFoldDB" id="A0A8S2RM39"/>
<dbReference type="SUPFAM" id="SSF81321">
    <property type="entry name" value="Family A G protein-coupled receptor-like"/>
    <property type="match status" value="1"/>
</dbReference>
<dbReference type="EMBL" id="CAJOBA010045342">
    <property type="protein sequence ID" value="CAF4175580.1"/>
    <property type="molecule type" value="Genomic_DNA"/>
</dbReference>
<dbReference type="Proteomes" id="UP000682733">
    <property type="component" value="Unassembled WGS sequence"/>
</dbReference>
<evidence type="ECO:0000256" key="6">
    <source>
        <dbReference type="ARBA" id="ARBA00023170"/>
    </source>
</evidence>
<feature type="transmembrane region" description="Helical" evidence="8">
    <location>
        <begin position="9"/>
        <end position="33"/>
    </location>
</feature>
<comment type="caution">
    <text evidence="11">The sequence shown here is derived from an EMBL/GenBank/DDBJ whole genome shotgun (WGS) entry which is preliminary data.</text>
</comment>
<dbReference type="GO" id="GO:0004930">
    <property type="term" value="F:G protein-coupled receptor activity"/>
    <property type="evidence" value="ECO:0007669"/>
    <property type="project" value="UniProtKB-KW"/>
</dbReference>
<dbReference type="Pfam" id="PF00001">
    <property type="entry name" value="7tm_1"/>
    <property type="match status" value="1"/>
</dbReference>
<sequence length="330" mass="38210">EFRRVSTGILFGFMTLFNTIHLYTLATDFLALYNITVYSSPFVACRLHYFLQNATRGICAYLATAVALDRLIRSEMPMKSKHICTKRNAGKAIVFLLLFFCAIFVFWFLPYNGWNSNGTCNYNINAAYSFFLNQIFMIFRFVVIGIFPCIVMAMANFRMLKNIQQSRQRVGICNTVTIASVESTAHITKNSRSSMNPLQRQQIKLKKLSAVDRMLLLMMVTNVTTFIITQLPFHVYTVVKGYTPVVYDAYTYKLIRSMLLIWSSLYFGIGFYLYCLASPLFRLKFAKLDTTDSKLQADDIEVVDRTQKQEQNQTLIVRFYSRDVRYLLSN</sequence>
<feature type="transmembrane region" description="Helical" evidence="8">
    <location>
        <begin position="92"/>
        <end position="111"/>
    </location>
</feature>
<dbReference type="InterPro" id="IPR000276">
    <property type="entry name" value="GPCR_Rhodpsn"/>
</dbReference>
<dbReference type="InterPro" id="IPR017452">
    <property type="entry name" value="GPCR_Rhodpsn_7TM"/>
</dbReference>
<evidence type="ECO:0000259" key="9">
    <source>
        <dbReference type="PROSITE" id="PS50262"/>
    </source>
</evidence>
<keyword evidence="3 8" id="KW-1133">Transmembrane helix</keyword>
<feature type="domain" description="G-protein coupled receptors family 1 profile" evidence="9">
    <location>
        <begin position="1"/>
        <end position="274"/>
    </location>
</feature>
<feature type="non-terminal residue" evidence="11">
    <location>
        <position position="1"/>
    </location>
</feature>
<protein>
    <recommendedName>
        <fullName evidence="9">G-protein coupled receptors family 1 profile domain-containing protein</fullName>
    </recommendedName>
</protein>
<accession>A0A8S2RM39</accession>
<feature type="transmembrane region" description="Helical" evidence="8">
    <location>
        <begin position="53"/>
        <end position="72"/>
    </location>
</feature>
<keyword evidence="5 8" id="KW-0472">Membrane</keyword>
<feature type="transmembrane region" description="Helical" evidence="8">
    <location>
        <begin position="131"/>
        <end position="157"/>
    </location>
</feature>
<feature type="transmembrane region" description="Helical" evidence="8">
    <location>
        <begin position="214"/>
        <end position="239"/>
    </location>
</feature>
<feature type="transmembrane region" description="Helical" evidence="8">
    <location>
        <begin position="259"/>
        <end position="277"/>
    </location>
</feature>
<keyword evidence="7" id="KW-0807">Transducer</keyword>
<name>A0A8S2RM39_9BILA</name>
<keyword evidence="2 8" id="KW-0812">Transmembrane</keyword>
<comment type="subcellular location">
    <subcellularLocation>
        <location evidence="1">Membrane</location>
        <topology evidence="1">Multi-pass membrane protein</topology>
    </subcellularLocation>
</comment>
<keyword evidence="6" id="KW-0675">Receptor</keyword>
<evidence type="ECO:0000313" key="10">
    <source>
        <dbReference type="EMBL" id="CAF1366273.1"/>
    </source>
</evidence>
<evidence type="ECO:0000256" key="7">
    <source>
        <dbReference type="ARBA" id="ARBA00023224"/>
    </source>
</evidence>
<dbReference type="EMBL" id="CAJNOK010023688">
    <property type="protein sequence ID" value="CAF1366273.1"/>
    <property type="molecule type" value="Genomic_DNA"/>
</dbReference>
<organism evidence="11 12">
    <name type="scientific">Didymodactylos carnosus</name>
    <dbReference type="NCBI Taxonomy" id="1234261"/>
    <lineage>
        <taxon>Eukaryota</taxon>
        <taxon>Metazoa</taxon>
        <taxon>Spiralia</taxon>
        <taxon>Gnathifera</taxon>
        <taxon>Rotifera</taxon>
        <taxon>Eurotatoria</taxon>
        <taxon>Bdelloidea</taxon>
        <taxon>Philodinida</taxon>
        <taxon>Philodinidae</taxon>
        <taxon>Didymodactylos</taxon>
    </lineage>
</organism>
<evidence type="ECO:0000256" key="8">
    <source>
        <dbReference type="SAM" id="Phobius"/>
    </source>
</evidence>
<gene>
    <name evidence="10" type="ORF">OVA965_LOCUS31462</name>
    <name evidence="11" type="ORF">TMI583_LOCUS32286</name>
</gene>
<keyword evidence="4" id="KW-0297">G-protein coupled receptor</keyword>
<proteinExistence type="predicted"/>